<evidence type="ECO:0000256" key="4">
    <source>
        <dbReference type="SAM" id="Phobius"/>
    </source>
</evidence>
<keyword evidence="2" id="KW-1015">Disulfide bond</keyword>
<name>A0A6P5NVV3_MUSCR</name>
<evidence type="ECO:0000256" key="5">
    <source>
        <dbReference type="SAM" id="SignalP"/>
    </source>
</evidence>
<dbReference type="GO" id="GO:0038023">
    <property type="term" value="F:signaling receptor activity"/>
    <property type="evidence" value="ECO:0007669"/>
    <property type="project" value="TreeGrafter"/>
</dbReference>
<dbReference type="GO" id="GO:0009986">
    <property type="term" value="C:cell surface"/>
    <property type="evidence" value="ECO:0007669"/>
    <property type="project" value="TreeGrafter"/>
</dbReference>
<keyword evidence="3" id="KW-0393">Immunoglobulin domain</keyword>
<accession>A0A6P5NVV3</accession>
<feature type="transmembrane region" description="Helical" evidence="4">
    <location>
        <begin position="160"/>
        <end position="181"/>
    </location>
</feature>
<dbReference type="RefSeq" id="XP_021005301.1">
    <property type="nucleotide sequence ID" value="XM_021149642.2"/>
</dbReference>
<evidence type="ECO:0000256" key="1">
    <source>
        <dbReference type="ARBA" id="ARBA00022729"/>
    </source>
</evidence>
<evidence type="ECO:0000259" key="6">
    <source>
        <dbReference type="PROSITE" id="PS50835"/>
    </source>
</evidence>
<dbReference type="InterPro" id="IPR013783">
    <property type="entry name" value="Ig-like_fold"/>
</dbReference>
<feature type="domain" description="Ig-like" evidence="6">
    <location>
        <begin position="5"/>
        <end position="113"/>
    </location>
</feature>
<dbReference type="SMART" id="SM00409">
    <property type="entry name" value="IG"/>
    <property type="match status" value="1"/>
</dbReference>
<reference evidence="8" key="1">
    <citation type="submission" date="2025-08" db="UniProtKB">
        <authorList>
            <consortium name="RefSeq"/>
        </authorList>
    </citation>
    <scope>IDENTIFICATION</scope>
</reference>
<feature type="signal peptide" evidence="5">
    <location>
        <begin position="1"/>
        <end position="23"/>
    </location>
</feature>
<evidence type="ECO:0000313" key="7">
    <source>
        <dbReference type="Proteomes" id="UP000515126"/>
    </source>
</evidence>
<evidence type="ECO:0000256" key="2">
    <source>
        <dbReference type="ARBA" id="ARBA00023157"/>
    </source>
</evidence>
<gene>
    <name evidence="8" type="primary">LOC110284055</name>
</gene>
<protein>
    <submittedName>
        <fullName evidence="8">Triggering receptor expressed on myeloid cells 1-like isoform X2</fullName>
    </submittedName>
</protein>
<dbReference type="InterPro" id="IPR052314">
    <property type="entry name" value="Immune_rcpt_domain"/>
</dbReference>
<evidence type="ECO:0000313" key="8">
    <source>
        <dbReference type="RefSeq" id="XP_021005301.1"/>
    </source>
</evidence>
<evidence type="ECO:0000256" key="3">
    <source>
        <dbReference type="ARBA" id="ARBA00023319"/>
    </source>
</evidence>
<keyword evidence="4" id="KW-0472">Membrane</keyword>
<dbReference type="PROSITE" id="PS50835">
    <property type="entry name" value="IG_LIKE"/>
    <property type="match status" value="1"/>
</dbReference>
<keyword evidence="4" id="KW-1133">Transmembrane helix</keyword>
<dbReference type="PANTHER" id="PTHR16423">
    <property type="entry name" value="TREM-LIKE TRANSCRIPT PROTEIN"/>
    <property type="match status" value="1"/>
</dbReference>
<dbReference type="PANTHER" id="PTHR16423:SF10">
    <property type="entry name" value="CRKD-BINDING PROTEIN-RELATED"/>
    <property type="match status" value="1"/>
</dbReference>
<dbReference type="Proteomes" id="UP000515126">
    <property type="component" value="Chromosome 17"/>
</dbReference>
<feature type="chain" id="PRO_5027641148" evidence="5">
    <location>
        <begin position="24"/>
        <end position="194"/>
    </location>
</feature>
<proteinExistence type="predicted"/>
<dbReference type="AlphaFoldDB" id="A0A6P5NVV3"/>
<keyword evidence="1 5" id="KW-0732">Signal</keyword>
<dbReference type="GeneID" id="110284055"/>
<keyword evidence="4" id="KW-0812">Transmembrane</keyword>
<dbReference type="Pfam" id="PF07686">
    <property type="entry name" value="V-set"/>
    <property type="match status" value="1"/>
</dbReference>
<keyword evidence="7" id="KW-1185">Reference proteome</keyword>
<dbReference type="Gene3D" id="2.60.40.10">
    <property type="entry name" value="Immunoglobulins"/>
    <property type="match status" value="1"/>
</dbReference>
<dbReference type="InterPro" id="IPR013106">
    <property type="entry name" value="Ig_V-set"/>
</dbReference>
<dbReference type="SUPFAM" id="SSF48726">
    <property type="entry name" value="Immunoglobulin"/>
    <property type="match status" value="1"/>
</dbReference>
<dbReference type="InterPro" id="IPR007110">
    <property type="entry name" value="Ig-like_dom"/>
</dbReference>
<dbReference type="InterPro" id="IPR003599">
    <property type="entry name" value="Ig_sub"/>
</dbReference>
<sequence length="194" mass="21535">MAWEPTYLLSPVLLLLLASGSWTQNLELLQAMEGQTVSVTCWYDALYHSSEKVWCEQIDSSCYPFISKGAKKLRYSIRQSSQFNHFTVTMTELKMSDSGIYHCGITTNTRIIYLRTIHLVVSKGDSSASATGTFPTLRAHTFSTTQDLISIAARGSVSCIIIAMVCGLLSKTLVFTVLFIVTQKSFGQHEGTQQ</sequence>
<dbReference type="InterPro" id="IPR036179">
    <property type="entry name" value="Ig-like_dom_sf"/>
</dbReference>
<organism evidence="7 8">
    <name type="scientific">Mus caroli</name>
    <name type="common">Ryukyu mouse</name>
    <name type="synonym">Ricefield mouse</name>
    <dbReference type="NCBI Taxonomy" id="10089"/>
    <lineage>
        <taxon>Eukaryota</taxon>
        <taxon>Metazoa</taxon>
        <taxon>Chordata</taxon>
        <taxon>Craniata</taxon>
        <taxon>Vertebrata</taxon>
        <taxon>Euteleostomi</taxon>
        <taxon>Mammalia</taxon>
        <taxon>Eutheria</taxon>
        <taxon>Euarchontoglires</taxon>
        <taxon>Glires</taxon>
        <taxon>Rodentia</taxon>
        <taxon>Myomorpha</taxon>
        <taxon>Muroidea</taxon>
        <taxon>Muridae</taxon>
        <taxon>Murinae</taxon>
        <taxon>Mus</taxon>
        <taxon>Mus</taxon>
    </lineage>
</organism>